<name>A0A852SP84_9MICO</name>
<dbReference type="Gene3D" id="2.130.10.10">
    <property type="entry name" value="YVTN repeat-like/Quinoprotein amine dehydrogenase"/>
    <property type="match status" value="1"/>
</dbReference>
<dbReference type="InterPro" id="IPR007253">
    <property type="entry name" value="Cell_wall-bd_2"/>
</dbReference>
<reference evidence="1 2" key="1">
    <citation type="submission" date="2020-07" db="EMBL/GenBank/DDBJ databases">
        <title>Sequencing the genomes of 1000 actinobacteria strains.</title>
        <authorList>
            <person name="Klenk H.-P."/>
        </authorList>
    </citation>
    <scope>NUCLEOTIDE SEQUENCE [LARGE SCALE GENOMIC DNA]</scope>
    <source>
        <strain evidence="1 2">DSM 26474</strain>
    </source>
</reference>
<dbReference type="Pfam" id="PF04122">
    <property type="entry name" value="CW_binding_2"/>
    <property type="match status" value="3"/>
</dbReference>
<accession>A0A852SP84</accession>
<dbReference type="AlphaFoldDB" id="A0A852SP84"/>
<dbReference type="InterPro" id="IPR051922">
    <property type="entry name" value="Bact_Sporulation_Assoc"/>
</dbReference>
<dbReference type="EMBL" id="JACCBM010000001">
    <property type="protein sequence ID" value="NYD70629.1"/>
    <property type="molecule type" value="Genomic_DNA"/>
</dbReference>
<organism evidence="1 2">
    <name type="scientific">Herbiconiux flava</name>
    <dbReference type="NCBI Taxonomy" id="881268"/>
    <lineage>
        <taxon>Bacteria</taxon>
        <taxon>Bacillati</taxon>
        <taxon>Actinomycetota</taxon>
        <taxon>Actinomycetes</taxon>
        <taxon>Micrococcales</taxon>
        <taxon>Microbacteriaceae</taxon>
        <taxon>Herbiconiux</taxon>
    </lineage>
</organism>
<sequence length="657" mass="67269">MTIGVFMPQSLVRTGSGLVASLILVGLALLAPAITATAGAPPRAIELERMSSLIPDPGSAGLGAALVDASTARGFVVDTSLNKVETFTVAGDALSSTGPLTTGAALPLAAALDDQDHVLYVLDRSTPNRVVAIDVDPASATRDTVITAYPTGGDGGIRIEVDPVSHVVYVMNASSNDVTVIDATTGSVRSVATGKNPSDMAIDIGLHRAFVTSTDDASVTTVFATGSSTSALANRPRSIAVCGDTVFTTTDRPYGIHIEKYDSGMHRLTVSQPLASMPTKILPDCRRQVLYSADAAIGVPGVQMFRTSDLTLEGSTAEDYYSTLSTDSAGDRIFASETPRGAGSAVVMFQPQFSPPPRVERIGGADRFEVSAAISRGRFAPNTAVAYVASGTGFADALSGSAAAGGKGGPVLLVTKDEIPDPVAAELSRLKPRRIVVLGGTAAIAASVEAGLKAYSPAVSRIGGADRFVVSAAISASVFAPKTPVVYLASGANFPDALSGSPAAGRAQAPVLLIEKDRIPDAVAAELTRLDPAEIVVLGGPNAISQSVVDQLVTTKPVSRIEGADRFEVSGGISSQKFHDGAYTVYIASGATFPDALSGAPVAIADGAPVLLLTRDAVPSAVARELERLRPYRIVVLGGTAAVSNAVSEQLKGYLPD</sequence>
<dbReference type="PANTHER" id="PTHR30032:SF1">
    <property type="entry name" value="N-ACETYLMURAMOYL-L-ALANINE AMIDASE LYTC"/>
    <property type="match status" value="1"/>
</dbReference>
<dbReference type="Gene3D" id="3.40.50.12090">
    <property type="match status" value="1"/>
</dbReference>
<gene>
    <name evidence="1" type="ORF">BJ984_001787</name>
</gene>
<dbReference type="PANTHER" id="PTHR30032">
    <property type="entry name" value="N-ACETYLMURAMOYL-L-ALANINE AMIDASE-RELATED"/>
    <property type="match status" value="1"/>
</dbReference>
<dbReference type="RefSeq" id="WP_179547730.1">
    <property type="nucleotide sequence ID" value="NZ_BSEW01000001.1"/>
</dbReference>
<keyword evidence="2" id="KW-1185">Reference proteome</keyword>
<dbReference type="InterPro" id="IPR015943">
    <property type="entry name" value="WD40/YVTN_repeat-like_dom_sf"/>
</dbReference>
<evidence type="ECO:0000313" key="1">
    <source>
        <dbReference type="EMBL" id="NYD70629.1"/>
    </source>
</evidence>
<comment type="caution">
    <text evidence="1">The sequence shown here is derived from an EMBL/GenBank/DDBJ whole genome shotgun (WGS) entry which is preliminary data.</text>
</comment>
<proteinExistence type="predicted"/>
<dbReference type="Proteomes" id="UP000549913">
    <property type="component" value="Unassembled WGS sequence"/>
</dbReference>
<protein>
    <submittedName>
        <fullName evidence="1">YVTN family beta-propeller protein</fullName>
    </submittedName>
</protein>
<dbReference type="SUPFAM" id="SSF63825">
    <property type="entry name" value="YWTD domain"/>
    <property type="match status" value="1"/>
</dbReference>
<evidence type="ECO:0000313" key="2">
    <source>
        <dbReference type="Proteomes" id="UP000549913"/>
    </source>
</evidence>